<evidence type="ECO:0000313" key="2">
    <source>
        <dbReference type="EMBL" id="RPA77786.1"/>
    </source>
</evidence>
<keyword evidence="3" id="KW-1185">Reference proteome</keyword>
<gene>
    <name evidence="2" type="ORF">BJ508DRAFT_163222</name>
</gene>
<protein>
    <submittedName>
        <fullName evidence="2">Uncharacterized protein</fullName>
    </submittedName>
</protein>
<proteinExistence type="predicted"/>
<sequence length="164" mass="18515">MQFCTTIWRQLPCFGVPLQSPTDLPTSSTGCPQASNPAPLLSTRPRHFVSSTSHNPPSPSIDLQEHPYPRRALNIGLPPSPSIDLQEPLHHPHQLHRDRLPSSQLIHLRPTSQPDKPTTRFRNSPRLKPPTMDPEAPKANKDALFCFQQYGEFLDETLTHPQKE</sequence>
<organism evidence="2 3">
    <name type="scientific">Ascobolus immersus RN42</name>
    <dbReference type="NCBI Taxonomy" id="1160509"/>
    <lineage>
        <taxon>Eukaryota</taxon>
        <taxon>Fungi</taxon>
        <taxon>Dikarya</taxon>
        <taxon>Ascomycota</taxon>
        <taxon>Pezizomycotina</taxon>
        <taxon>Pezizomycetes</taxon>
        <taxon>Pezizales</taxon>
        <taxon>Ascobolaceae</taxon>
        <taxon>Ascobolus</taxon>
    </lineage>
</organism>
<name>A0A3N4HXF8_ASCIM</name>
<dbReference type="EMBL" id="ML119720">
    <property type="protein sequence ID" value="RPA77786.1"/>
    <property type="molecule type" value="Genomic_DNA"/>
</dbReference>
<evidence type="ECO:0000313" key="3">
    <source>
        <dbReference type="Proteomes" id="UP000275078"/>
    </source>
</evidence>
<feature type="compositionally biased region" description="Basic and acidic residues" evidence="1">
    <location>
        <begin position="87"/>
        <end position="100"/>
    </location>
</feature>
<feature type="region of interest" description="Disordered" evidence="1">
    <location>
        <begin position="22"/>
        <end position="140"/>
    </location>
</feature>
<dbReference type="Proteomes" id="UP000275078">
    <property type="component" value="Unassembled WGS sequence"/>
</dbReference>
<feature type="compositionally biased region" description="Polar residues" evidence="1">
    <location>
        <begin position="22"/>
        <end position="36"/>
    </location>
</feature>
<evidence type="ECO:0000256" key="1">
    <source>
        <dbReference type="SAM" id="MobiDB-lite"/>
    </source>
</evidence>
<reference evidence="2 3" key="1">
    <citation type="journal article" date="2018" name="Nat. Ecol. Evol.">
        <title>Pezizomycetes genomes reveal the molecular basis of ectomycorrhizal truffle lifestyle.</title>
        <authorList>
            <person name="Murat C."/>
            <person name="Payen T."/>
            <person name="Noel B."/>
            <person name="Kuo A."/>
            <person name="Morin E."/>
            <person name="Chen J."/>
            <person name="Kohler A."/>
            <person name="Krizsan K."/>
            <person name="Balestrini R."/>
            <person name="Da Silva C."/>
            <person name="Montanini B."/>
            <person name="Hainaut M."/>
            <person name="Levati E."/>
            <person name="Barry K.W."/>
            <person name="Belfiori B."/>
            <person name="Cichocki N."/>
            <person name="Clum A."/>
            <person name="Dockter R.B."/>
            <person name="Fauchery L."/>
            <person name="Guy J."/>
            <person name="Iotti M."/>
            <person name="Le Tacon F."/>
            <person name="Lindquist E.A."/>
            <person name="Lipzen A."/>
            <person name="Malagnac F."/>
            <person name="Mello A."/>
            <person name="Molinier V."/>
            <person name="Miyauchi S."/>
            <person name="Poulain J."/>
            <person name="Riccioni C."/>
            <person name="Rubini A."/>
            <person name="Sitrit Y."/>
            <person name="Splivallo R."/>
            <person name="Traeger S."/>
            <person name="Wang M."/>
            <person name="Zifcakova L."/>
            <person name="Wipf D."/>
            <person name="Zambonelli A."/>
            <person name="Paolocci F."/>
            <person name="Nowrousian M."/>
            <person name="Ottonello S."/>
            <person name="Baldrian P."/>
            <person name="Spatafora J.W."/>
            <person name="Henrissat B."/>
            <person name="Nagy L.G."/>
            <person name="Aury J.M."/>
            <person name="Wincker P."/>
            <person name="Grigoriev I.V."/>
            <person name="Bonfante P."/>
            <person name="Martin F.M."/>
        </authorList>
    </citation>
    <scope>NUCLEOTIDE SEQUENCE [LARGE SCALE GENOMIC DNA]</scope>
    <source>
        <strain evidence="2 3">RN42</strain>
    </source>
</reference>
<dbReference type="AlphaFoldDB" id="A0A3N4HXF8"/>
<accession>A0A3N4HXF8</accession>
<feature type="compositionally biased region" description="Polar residues" evidence="1">
    <location>
        <begin position="101"/>
        <end position="122"/>
    </location>
</feature>